<dbReference type="AlphaFoldDB" id="A0A0F8W5F8"/>
<dbReference type="GO" id="GO:0003676">
    <property type="term" value="F:nucleic acid binding"/>
    <property type="evidence" value="ECO:0007669"/>
    <property type="project" value="InterPro"/>
</dbReference>
<gene>
    <name evidence="1" type="ORF">LCGC14_3168550</name>
</gene>
<organism evidence="1">
    <name type="scientific">marine sediment metagenome</name>
    <dbReference type="NCBI Taxonomy" id="412755"/>
    <lineage>
        <taxon>unclassified sequences</taxon>
        <taxon>metagenomes</taxon>
        <taxon>ecological metagenomes</taxon>
    </lineage>
</organism>
<evidence type="ECO:0000313" key="1">
    <source>
        <dbReference type="EMBL" id="KKK43390.1"/>
    </source>
</evidence>
<accession>A0A0F8W5F8</accession>
<sequence>MIGKFDLAWLKRDRTDMSSAEEVADTVILARMLVDEEQGHDLKSLGQRYRTGAERDER</sequence>
<comment type="caution">
    <text evidence="1">The sequence shown here is derived from an EMBL/GenBank/DDBJ whole genome shotgun (WGS) entry which is preliminary data.</text>
</comment>
<proteinExistence type="predicted"/>
<name>A0A0F8W5F8_9ZZZZ</name>
<dbReference type="InterPro" id="IPR036397">
    <property type="entry name" value="RNaseH_sf"/>
</dbReference>
<reference evidence="1" key="1">
    <citation type="journal article" date="2015" name="Nature">
        <title>Complex archaea that bridge the gap between prokaryotes and eukaryotes.</title>
        <authorList>
            <person name="Spang A."/>
            <person name="Saw J.H."/>
            <person name="Jorgensen S.L."/>
            <person name="Zaremba-Niedzwiedzka K."/>
            <person name="Martijn J."/>
            <person name="Lind A.E."/>
            <person name="van Eijk R."/>
            <person name="Schleper C."/>
            <person name="Guy L."/>
            <person name="Ettema T.J."/>
        </authorList>
    </citation>
    <scope>NUCLEOTIDE SEQUENCE</scope>
</reference>
<dbReference type="Gene3D" id="3.30.420.10">
    <property type="entry name" value="Ribonuclease H-like superfamily/Ribonuclease H"/>
    <property type="match status" value="1"/>
</dbReference>
<protein>
    <submittedName>
        <fullName evidence="1">Uncharacterized protein</fullName>
    </submittedName>
</protein>
<dbReference type="EMBL" id="LAZR01070254">
    <property type="protein sequence ID" value="KKK43390.1"/>
    <property type="molecule type" value="Genomic_DNA"/>
</dbReference>